<dbReference type="CDD" id="cd12797">
    <property type="entry name" value="M23_peptidase"/>
    <property type="match status" value="1"/>
</dbReference>
<dbReference type="Proteomes" id="UP000181992">
    <property type="component" value="Unassembled WGS sequence"/>
</dbReference>
<dbReference type="SMART" id="SM00257">
    <property type="entry name" value="LysM"/>
    <property type="match status" value="2"/>
</dbReference>
<dbReference type="Gene3D" id="3.10.350.10">
    <property type="entry name" value="LysM domain"/>
    <property type="match status" value="2"/>
</dbReference>
<dbReference type="InterPro" id="IPR011055">
    <property type="entry name" value="Dup_hybrid_motif"/>
</dbReference>
<dbReference type="Gene3D" id="2.70.70.10">
    <property type="entry name" value="Glucose Permease (Domain IIA)"/>
    <property type="match status" value="1"/>
</dbReference>
<organism evidence="2 3">
    <name type="scientific">Candidatus Nomurabacteria bacterium CG1_02_43_90</name>
    <dbReference type="NCBI Taxonomy" id="1805281"/>
    <lineage>
        <taxon>Bacteria</taxon>
        <taxon>Candidatus Nomuraibacteriota</taxon>
    </lineage>
</organism>
<gene>
    <name evidence="2" type="ORF">AUJ77_01040</name>
</gene>
<dbReference type="GO" id="GO:0004222">
    <property type="term" value="F:metalloendopeptidase activity"/>
    <property type="evidence" value="ECO:0007669"/>
    <property type="project" value="TreeGrafter"/>
</dbReference>
<evidence type="ECO:0000313" key="2">
    <source>
        <dbReference type="EMBL" id="OIO30912.1"/>
    </source>
</evidence>
<comment type="caution">
    <text evidence="2">The sequence shown here is derived from an EMBL/GenBank/DDBJ whole genome shotgun (WGS) entry which is preliminary data.</text>
</comment>
<reference evidence="2 3" key="1">
    <citation type="journal article" date="2016" name="Environ. Microbiol.">
        <title>Genomic resolution of a cold subsurface aquifer community provides metabolic insights for novel microbes adapted to high CO concentrations.</title>
        <authorList>
            <person name="Probst A.J."/>
            <person name="Castelle C.J."/>
            <person name="Singh A."/>
            <person name="Brown C.T."/>
            <person name="Anantharaman K."/>
            <person name="Sharon I."/>
            <person name="Hug L.A."/>
            <person name="Burstein D."/>
            <person name="Emerson J.B."/>
            <person name="Thomas B.C."/>
            <person name="Banfield J.F."/>
        </authorList>
    </citation>
    <scope>NUCLEOTIDE SEQUENCE [LARGE SCALE GENOMIC DNA]</scope>
    <source>
        <strain evidence="2">CG1_02_43_90</strain>
    </source>
</reference>
<dbReference type="InterPro" id="IPR036779">
    <property type="entry name" value="LysM_dom_sf"/>
</dbReference>
<dbReference type="SUPFAM" id="SSF54106">
    <property type="entry name" value="LysM domain"/>
    <property type="match status" value="1"/>
</dbReference>
<dbReference type="InterPro" id="IPR050570">
    <property type="entry name" value="Cell_wall_metabolism_enzyme"/>
</dbReference>
<dbReference type="Pfam" id="PF01476">
    <property type="entry name" value="LysM"/>
    <property type="match status" value="2"/>
</dbReference>
<dbReference type="SUPFAM" id="SSF51261">
    <property type="entry name" value="Duplicated hybrid motif"/>
    <property type="match status" value="1"/>
</dbReference>
<dbReference type="CDD" id="cd00118">
    <property type="entry name" value="LysM"/>
    <property type="match status" value="2"/>
</dbReference>
<dbReference type="InterPro" id="IPR018392">
    <property type="entry name" value="LysM"/>
</dbReference>
<evidence type="ECO:0000313" key="3">
    <source>
        <dbReference type="Proteomes" id="UP000181992"/>
    </source>
</evidence>
<feature type="domain" description="LysM" evidence="1">
    <location>
        <begin position="143"/>
        <end position="187"/>
    </location>
</feature>
<sequence length="335" mass="35890">MGVGLTVPLSSVEARDFSFLNTRIGRIFNGNTKALPQNSQTIVFLEAAVNVDPNPAKGGGDITVVDDSALLPEVGPSGTIADIESKGHQGNISIYTVHKGDTLPQLAKMFGVSVNTILWANDLSRDASLKEGQSIIILPVDGIQYVVKRGDTVEGIARKYQADATEIFEFNNIESDKNIFIGDTILIPNGKEVSVEAPKVKAPTNSRASIIAKYPSYDGYYTHPVPAGHKTQGIHGYNAVDYGAPIGTPVYAAAEGTVIVSHFRPLSDPWFGGYGNYIVIQHPNGTQTLYGHLSAVYVTEGAHVEQRQPIGEVGSTGHSTGPHLHFEVRGARNPF</sequence>
<dbReference type="InterPro" id="IPR016047">
    <property type="entry name" value="M23ase_b-sheet_dom"/>
</dbReference>
<dbReference type="PANTHER" id="PTHR21666:SF270">
    <property type="entry name" value="MUREIN HYDROLASE ACTIVATOR ENVC"/>
    <property type="match status" value="1"/>
</dbReference>
<dbReference type="PANTHER" id="PTHR21666">
    <property type="entry name" value="PEPTIDASE-RELATED"/>
    <property type="match status" value="1"/>
</dbReference>
<dbReference type="AlphaFoldDB" id="A0A1J4V4K4"/>
<name>A0A1J4V4K4_9BACT</name>
<dbReference type="PROSITE" id="PS51782">
    <property type="entry name" value="LYSM"/>
    <property type="match status" value="2"/>
</dbReference>
<evidence type="ECO:0000259" key="1">
    <source>
        <dbReference type="PROSITE" id="PS51782"/>
    </source>
</evidence>
<feature type="domain" description="LysM" evidence="1">
    <location>
        <begin position="93"/>
        <end position="137"/>
    </location>
</feature>
<dbReference type="Pfam" id="PF01551">
    <property type="entry name" value="Peptidase_M23"/>
    <property type="match status" value="1"/>
</dbReference>
<dbReference type="EMBL" id="MNVN01000010">
    <property type="protein sequence ID" value="OIO30912.1"/>
    <property type="molecule type" value="Genomic_DNA"/>
</dbReference>
<accession>A0A1J4V4K4</accession>
<proteinExistence type="predicted"/>
<protein>
    <recommendedName>
        <fullName evidence="1">LysM domain-containing protein</fullName>
    </recommendedName>
</protein>